<feature type="region of interest" description="Disordered" evidence="1">
    <location>
        <begin position="1"/>
        <end position="26"/>
    </location>
</feature>
<dbReference type="HOGENOM" id="CLU_2687779_0_0_1"/>
<dbReference type="Proteomes" id="UP000030653">
    <property type="component" value="Unassembled WGS sequence"/>
</dbReference>
<dbReference type="EMBL" id="JH795857">
    <property type="protein sequence ID" value="EJU04726.1"/>
    <property type="molecule type" value="Genomic_DNA"/>
</dbReference>
<protein>
    <submittedName>
        <fullName evidence="2">Uncharacterized protein</fullName>
    </submittedName>
</protein>
<dbReference type="GeneID" id="63686972"/>
<evidence type="ECO:0000313" key="2">
    <source>
        <dbReference type="EMBL" id="EJU04726.1"/>
    </source>
</evidence>
<dbReference type="RefSeq" id="XP_040631620.1">
    <property type="nucleotide sequence ID" value="XM_040771910.1"/>
</dbReference>
<evidence type="ECO:0000256" key="1">
    <source>
        <dbReference type="SAM" id="MobiDB-lite"/>
    </source>
</evidence>
<reference evidence="2 3" key="1">
    <citation type="journal article" date="2012" name="Science">
        <title>The Paleozoic origin of enzymatic lignin decomposition reconstructed from 31 fungal genomes.</title>
        <authorList>
            <person name="Floudas D."/>
            <person name="Binder M."/>
            <person name="Riley R."/>
            <person name="Barry K."/>
            <person name="Blanchette R.A."/>
            <person name="Henrissat B."/>
            <person name="Martinez A.T."/>
            <person name="Otillar R."/>
            <person name="Spatafora J.W."/>
            <person name="Yadav J.S."/>
            <person name="Aerts A."/>
            <person name="Benoit I."/>
            <person name="Boyd A."/>
            <person name="Carlson A."/>
            <person name="Copeland A."/>
            <person name="Coutinho P.M."/>
            <person name="de Vries R.P."/>
            <person name="Ferreira P."/>
            <person name="Findley K."/>
            <person name="Foster B."/>
            <person name="Gaskell J."/>
            <person name="Glotzer D."/>
            <person name="Gorecki P."/>
            <person name="Heitman J."/>
            <person name="Hesse C."/>
            <person name="Hori C."/>
            <person name="Igarashi K."/>
            <person name="Jurgens J.A."/>
            <person name="Kallen N."/>
            <person name="Kersten P."/>
            <person name="Kohler A."/>
            <person name="Kuees U."/>
            <person name="Kumar T.K.A."/>
            <person name="Kuo A."/>
            <person name="LaButti K."/>
            <person name="Larrondo L.F."/>
            <person name="Lindquist E."/>
            <person name="Ling A."/>
            <person name="Lombard V."/>
            <person name="Lucas S."/>
            <person name="Lundell T."/>
            <person name="Martin R."/>
            <person name="McLaughlin D.J."/>
            <person name="Morgenstern I."/>
            <person name="Morin E."/>
            <person name="Murat C."/>
            <person name="Nagy L.G."/>
            <person name="Nolan M."/>
            <person name="Ohm R.A."/>
            <person name="Patyshakuliyeva A."/>
            <person name="Rokas A."/>
            <person name="Ruiz-Duenas F.J."/>
            <person name="Sabat G."/>
            <person name="Salamov A."/>
            <person name="Samejima M."/>
            <person name="Schmutz J."/>
            <person name="Slot J.C."/>
            <person name="St John F."/>
            <person name="Stenlid J."/>
            <person name="Sun H."/>
            <person name="Sun S."/>
            <person name="Syed K."/>
            <person name="Tsang A."/>
            <person name="Wiebenga A."/>
            <person name="Young D."/>
            <person name="Pisabarro A."/>
            <person name="Eastwood D.C."/>
            <person name="Martin F."/>
            <person name="Cullen D."/>
            <person name="Grigoriev I.V."/>
            <person name="Hibbett D.S."/>
        </authorList>
    </citation>
    <scope>NUCLEOTIDE SEQUENCE [LARGE SCALE GENOMIC DNA]</scope>
    <source>
        <strain evidence="2 3">DJM-731 SS1</strain>
    </source>
</reference>
<gene>
    <name evidence="2" type="ORF">DACRYDRAFT_20367</name>
</gene>
<sequence>MATAHKNGMSSALALPPTQGSPSKCGVEGMGNPLSECRQGGAPICDYFIHGDNKDAYWSGGRFKSDFFCVVQGT</sequence>
<keyword evidence="3" id="KW-1185">Reference proteome</keyword>
<accession>M5G3D6</accession>
<name>M5G3D6_DACPD</name>
<proteinExistence type="predicted"/>
<evidence type="ECO:0000313" key="3">
    <source>
        <dbReference type="Proteomes" id="UP000030653"/>
    </source>
</evidence>
<dbReference type="AlphaFoldDB" id="M5G3D6"/>
<organism evidence="2 3">
    <name type="scientific">Dacryopinax primogenitus (strain DJM 731)</name>
    <name type="common">Brown rot fungus</name>
    <dbReference type="NCBI Taxonomy" id="1858805"/>
    <lineage>
        <taxon>Eukaryota</taxon>
        <taxon>Fungi</taxon>
        <taxon>Dikarya</taxon>
        <taxon>Basidiomycota</taxon>
        <taxon>Agaricomycotina</taxon>
        <taxon>Dacrymycetes</taxon>
        <taxon>Dacrymycetales</taxon>
        <taxon>Dacrymycetaceae</taxon>
        <taxon>Dacryopinax</taxon>
    </lineage>
</organism>